<dbReference type="InterPro" id="IPR002634">
    <property type="entry name" value="BolA"/>
</dbReference>
<accession>A0A7G3ZKT8</accession>
<dbReference type="SUPFAM" id="SSF82657">
    <property type="entry name" value="BolA-like"/>
    <property type="match status" value="1"/>
</dbReference>
<organism evidence="3 4">
    <name type="scientific">Torulaspora globosa</name>
    <dbReference type="NCBI Taxonomy" id="48254"/>
    <lineage>
        <taxon>Eukaryota</taxon>
        <taxon>Fungi</taxon>
        <taxon>Dikarya</taxon>
        <taxon>Ascomycota</taxon>
        <taxon>Saccharomycotina</taxon>
        <taxon>Saccharomycetes</taxon>
        <taxon>Saccharomycetales</taxon>
        <taxon>Saccharomycetaceae</taxon>
        <taxon>Torulaspora</taxon>
    </lineage>
</organism>
<name>A0A7G3ZKT8_9SACH</name>
<gene>
    <name evidence="3" type="ORF">HG536_0F04500</name>
</gene>
<dbReference type="PANTHER" id="PTHR46188">
    <property type="entry name" value="BOLA-LIKE PROTEIN 3"/>
    <property type="match status" value="1"/>
</dbReference>
<dbReference type="Pfam" id="PF01722">
    <property type="entry name" value="BolA"/>
    <property type="match status" value="1"/>
</dbReference>
<evidence type="ECO:0000256" key="1">
    <source>
        <dbReference type="ARBA" id="ARBA00005578"/>
    </source>
</evidence>
<evidence type="ECO:0000313" key="4">
    <source>
        <dbReference type="Proteomes" id="UP000515788"/>
    </source>
</evidence>
<dbReference type="InterPro" id="IPR052275">
    <property type="entry name" value="Mt_Fe-S_assembly_factor"/>
</dbReference>
<sequence>MTMILPLRLPARLAASRFVRGSLTRLYSLTAEESMIQEKLSKALQPKKLQVVDISGGCGSMFAIDVSSEKFKGLSIVKQHKLVNEILKEDIPRWHGLQLRTKAE</sequence>
<protein>
    <submittedName>
        <fullName evidence="3">Uncharacterized protein</fullName>
    </submittedName>
</protein>
<dbReference type="Proteomes" id="UP000515788">
    <property type="component" value="Chromosome 6"/>
</dbReference>
<proteinExistence type="inferred from homology"/>
<dbReference type="OrthoDB" id="203381at2759"/>
<dbReference type="GeneID" id="59327339"/>
<dbReference type="EMBL" id="CP059251">
    <property type="protein sequence ID" value="QLL34124.1"/>
    <property type="molecule type" value="Genomic_DNA"/>
</dbReference>
<comment type="similarity">
    <text evidence="1 2">Belongs to the BolA/IbaG family.</text>
</comment>
<dbReference type="KEGG" id="tgb:HG536_0F04500"/>
<dbReference type="GO" id="GO:0005759">
    <property type="term" value="C:mitochondrial matrix"/>
    <property type="evidence" value="ECO:0007669"/>
    <property type="project" value="TreeGrafter"/>
</dbReference>
<dbReference type="InterPro" id="IPR036065">
    <property type="entry name" value="BolA-like_sf"/>
</dbReference>
<reference evidence="3 4" key="1">
    <citation type="submission" date="2020-06" db="EMBL/GenBank/DDBJ databases">
        <title>The yeast mating-type switching endonuclease HO is a domesticated member of an unorthodox homing genetic element family.</title>
        <authorList>
            <person name="Coughlan A.Y."/>
            <person name="Lombardi L."/>
            <person name="Braun-Galleani S."/>
            <person name="Martos A.R."/>
            <person name="Galeote V."/>
            <person name="Bigey F."/>
            <person name="Dequin S."/>
            <person name="Byrne K.P."/>
            <person name="Wolfe K.H."/>
        </authorList>
    </citation>
    <scope>NUCLEOTIDE SEQUENCE [LARGE SCALE GENOMIC DNA]</scope>
    <source>
        <strain evidence="3 4">CBS764</strain>
    </source>
</reference>
<dbReference type="AlphaFoldDB" id="A0A7G3ZKT8"/>
<dbReference type="RefSeq" id="XP_037140798.1">
    <property type="nucleotide sequence ID" value="XM_037284902.1"/>
</dbReference>
<keyword evidence="4" id="KW-1185">Reference proteome</keyword>
<evidence type="ECO:0000313" key="3">
    <source>
        <dbReference type="EMBL" id="QLL34124.1"/>
    </source>
</evidence>
<evidence type="ECO:0000256" key="2">
    <source>
        <dbReference type="RuleBase" id="RU003860"/>
    </source>
</evidence>
<dbReference type="Gene3D" id="3.30.300.90">
    <property type="entry name" value="BolA-like"/>
    <property type="match status" value="1"/>
</dbReference>
<dbReference type="PANTHER" id="PTHR46188:SF1">
    <property type="entry name" value="BOLA-LIKE PROTEIN 3"/>
    <property type="match status" value="1"/>
</dbReference>